<evidence type="ECO:0000256" key="1">
    <source>
        <dbReference type="SAM" id="MobiDB-lite"/>
    </source>
</evidence>
<dbReference type="GeneID" id="136078006"/>
<dbReference type="Proteomes" id="UP001652625">
    <property type="component" value="Chromosome 03"/>
</dbReference>
<proteinExistence type="predicted"/>
<feature type="compositionally biased region" description="Acidic residues" evidence="1">
    <location>
        <begin position="1013"/>
        <end position="1022"/>
    </location>
</feature>
<accession>A0ABM4BI52</accession>
<keyword evidence="2" id="KW-1185">Reference proteome</keyword>
<gene>
    <name evidence="3" type="primary">LOC136078006</name>
</gene>
<feature type="compositionally biased region" description="Acidic residues" evidence="1">
    <location>
        <begin position="954"/>
        <end position="975"/>
    </location>
</feature>
<sequence>MNTVMMEMKHCLTDAHDGNYPQTSDKELKNYSTSSLTVDQSAVEVCDKEKKEESNIDEELPKKLDSLSLQDQGDIANNPYYFPRCEYKTRFEHTSAFNMKSKEYWGTYFRSTSRGGNADRLSNLKDKAYRNNHINAKGTAAKTGAFHSPFDYQEYAGILYSTPKKDRVVLNYERVKQYLYNEILLYKGKICGEVIRNFNLKTEDRKPKLTGIIPYYKNDYPCIIVSITTPILKNIESKTEKGGLYKVITAYFVAITNQIAWRKNVPIELVLRSSFGHNLPSVGDTGDSFRINVGLVPIIYTEVLAEGLVSLWDKLLSPLLESGCSFKLGIESIKLKFINAEIDSYNDAKKNDYEKRQTQKQAIGKMTKKPKEVESWKYEDSLFSTLCKVGDSSGRKVVHQLVRQDMYIDILANLVLKEQDQQKPDMAAPIRILLSRLNYKTVVTLEINNADLEGGFFTFKKNDKWVENDQIKRDKEFWQIVRDFRLALASNEKLDESLSSAIENTTLLGLYRKLEETNLEFIRKSGYQETEDGVGSDSDCESELYGEDTSPVFSRKIILVTGMRAINLATYVALYQITKYTEASSYKLLSDSMYYETKEAVSSVLNAFSDFFEVPTSIKSKDTKVAEVLFFDLTHCDSTNQDTGQSLKETMGIKKFPVIILDYTSATTAKIRAGIEVCFRHTDLILLVNSGLKNEQAGADMNPYGTLRIITLKNKDLMEELYKLADGALKHAEVPEKLPVVAHQIRKSYKDAGLTVTSAAIYTNRKKAAIGHSAVSLGKNKDVVFDYWNFIGYVREIKTLKLLGRSRQAIINLYHQSKNKFLLLGSPNVTGRRELVELINDEDIKSLNLDEVQKLIALIYSHPEELQTLLTKERTNIRNILSWDVKKIKILGDWEFNDEINSDQDFGRIEEAYDDLIEKGRNLNGRFIDSLYRYLDLDREKERLKKEKLRNGEADNDDNDIIAEMEEEQEKDECPDGFNIEMTSETEIDSHDERCSRSLNDSIKASESHEGHSDEEDLVFFN</sequence>
<dbReference type="RefSeq" id="XP_065648679.1">
    <property type="nucleotide sequence ID" value="XM_065792607.1"/>
</dbReference>
<organism evidence="2 3">
    <name type="scientific">Hydra vulgaris</name>
    <name type="common">Hydra</name>
    <name type="synonym">Hydra attenuata</name>
    <dbReference type="NCBI Taxonomy" id="6087"/>
    <lineage>
        <taxon>Eukaryota</taxon>
        <taxon>Metazoa</taxon>
        <taxon>Cnidaria</taxon>
        <taxon>Hydrozoa</taxon>
        <taxon>Hydroidolina</taxon>
        <taxon>Anthoathecata</taxon>
        <taxon>Aplanulata</taxon>
        <taxon>Hydridae</taxon>
        <taxon>Hydra</taxon>
    </lineage>
</organism>
<name>A0ABM4BI52_HYDVU</name>
<feature type="region of interest" description="Disordered" evidence="1">
    <location>
        <begin position="948"/>
        <end position="1022"/>
    </location>
</feature>
<evidence type="ECO:0000313" key="2">
    <source>
        <dbReference type="Proteomes" id="UP001652625"/>
    </source>
</evidence>
<reference evidence="3" key="1">
    <citation type="submission" date="2025-08" db="UniProtKB">
        <authorList>
            <consortium name="RefSeq"/>
        </authorList>
    </citation>
    <scope>IDENTIFICATION</scope>
</reference>
<evidence type="ECO:0000313" key="3">
    <source>
        <dbReference type="RefSeq" id="XP_065648679.1"/>
    </source>
</evidence>
<protein>
    <submittedName>
        <fullName evidence="3">Uncharacterized protein LOC136078006</fullName>
    </submittedName>
</protein>